<dbReference type="EMBL" id="BAAASZ010000005">
    <property type="protein sequence ID" value="GAA2425917.1"/>
    <property type="molecule type" value="Genomic_DNA"/>
</dbReference>
<sequence length="103" mass="10971">MRAYTEELFGPVAVVHKVASAEEAVALANGSPFGPAASVFTSNLAQARELAERRESGMVWINGVSRSAPDLPLGGVERSGVGRELGRYGINEFANKKLIRIPC</sequence>
<gene>
    <name evidence="3" type="ORF">GCM10010405_05520</name>
</gene>
<reference evidence="3 4" key="1">
    <citation type="journal article" date="2019" name="Int. J. Syst. Evol. Microbiol.">
        <title>The Global Catalogue of Microorganisms (GCM) 10K type strain sequencing project: providing services to taxonomists for standard genome sequencing and annotation.</title>
        <authorList>
            <consortium name="The Broad Institute Genomics Platform"/>
            <consortium name="The Broad Institute Genome Sequencing Center for Infectious Disease"/>
            <person name="Wu L."/>
            <person name="Ma J."/>
        </authorList>
    </citation>
    <scope>NUCLEOTIDE SEQUENCE [LARGE SCALE GENOMIC DNA]</scope>
    <source>
        <strain evidence="3 4">JCM 6305</strain>
    </source>
</reference>
<dbReference type="InterPro" id="IPR016163">
    <property type="entry name" value="Ald_DH_C"/>
</dbReference>
<dbReference type="Proteomes" id="UP001501638">
    <property type="component" value="Unassembled WGS sequence"/>
</dbReference>
<dbReference type="Gene3D" id="3.40.605.10">
    <property type="entry name" value="Aldehyde Dehydrogenase, Chain A, domain 1"/>
    <property type="match status" value="1"/>
</dbReference>
<evidence type="ECO:0000259" key="2">
    <source>
        <dbReference type="Pfam" id="PF00171"/>
    </source>
</evidence>
<name>A0ABN3JAN1_9ACTN</name>
<evidence type="ECO:0000313" key="4">
    <source>
        <dbReference type="Proteomes" id="UP001501638"/>
    </source>
</evidence>
<dbReference type="InterPro" id="IPR016161">
    <property type="entry name" value="Ald_DH/histidinol_DH"/>
</dbReference>
<dbReference type="InterPro" id="IPR015590">
    <property type="entry name" value="Aldehyde_DH_dom"/>
</dbReference>
<comment type="caution">
    <text evidence="3">The sequence shown here is derived from an EMBL/GenBank/DDBJ whole genome shotgun (WGS) entry which is preliminary data.</text>
</comment>
<dbReference type="PANTHER" id="PTHR43217:SF2">
    <property type="entry name" value="SUCCINATE-SEMIALDEHYDE DEHYDROGENASE [NADP(+)]"/>
    <property type="match status" value="1"/>
</dbReference>
<dbReference type="InterPro" id="IPR016162">
    <property type="entry name" value="Ald_DH_N"/>
</dbReference>
<dbReference type="InterPro" id="IPR047110">
    <property type="entry name" value="GABD/Sad-like"/>
</dbReference>
<dbReference type="Pfam" id="PF00171">
    <property type="entry name" value="Aldedh"/>
    <property type="match status" value="1"/>
</dbReference>
<dbReference type="Gene3D" id="3.40.309.10">
    <property type="entry name" value="Aldehyde Dehydrogenase, Chain A, domain 2"/>
    <property type="match status" value="1"/>
</dbReference>
<organism evidence="3 4">
    <name type="scientific">Streptomyces macrosporus</name>
    <dbReference type="NCBI Taxonomy" id="44032"/>
    <lineage>
        <taxon>Bacteria</taxon>
        <taxon>Bacillati</taxon>
        <taxon>Actinomycetota</taxon>
        <taxon>Actinomycetes</taxon>
        <taxon>Kitasatosporales</taxon>
        <taxon>Streptomycetaceae</taxon>
        <taxon>Streptomyces</taxon>
    </lineage>
</organism>
<feature type="domain" description="Aldehyde dehydrogenase" evidence="2">
    <location>
        <begin position="1"/>
        <end position="98"/>
    </location>
</feature>
<protein>
    <recommendedName>
        <fullName evidence="2">Aldehyde dehydrogenase domain-containing protein</fullName>
    </recommendedName>
</protein>
<keyword evidence="4" id="KW-1185">Reference proteome</keyword>
<dbReference type="SUPFAM" id="SSF53720">
    <property type="entry name" value="ALDH-like"/>
    <property type="match status" value="1"/>
</dbReference>
<accession>A0ABN3JAN1</accession>
<evidence type="ECO:0000256" key="1">
    <source>
        <dbReference type="ARBA" id="ARBA00023002"/>
    </source>
</evidence>
<dbReference type="PANTHER" id="PTHR43217">
    <property type="entry name" value="SUCCINATE SEMIALDEHYDE DEHYDROGENASE [NAD(P)+] SAD"/>
    <property type="match status" value="1"/>
</dbReference>
<proteinExistence type="predicted"/>
<evidence type="ECO:0000313" key="3">
    <source>
        <dbReference type="EMBL" id="GAA2425917.1"/>
    </source>
</evidence>
<keyword evidence="1" id="KW-0560">Oxidoreductase</keyword>